<dbReference type="RefSeq" id="YP_009949496.1">
    <property type="nucleotide sequence ID" value="NC_051581.1"/>
</dbReference>
<dbReference type="EMBL" id="MN813686">
    <property type="protein sequence ID" value="QHB37339.1"/>
    <property type="molecule type" value="Genomic_DNA"/>
</dbReference>
<evidence type="ECO:0000313" key="1">
    <source>
        <dbReference type="EMBL" id="QHB37339.1"/>
    </source>
</evidence>
<keyword evidence="2" id="KW-1185">Reference proteome</keyword>
<protein>
    <submittedName>
        <fullName evidence="1">Uncharacterized protein</fullName>
    </submittedName>
</protein>
<accession>A0A6B9LJ59</accession>
<reference evidence="1 2" key="1">
    <citation type="submission" date="2019-12" db="EMBL/GenBank/DDBJ databases">
        <authorList>
            <person name="Lauer M.J."/>
            <person name="Curtus N.L."/>
            <person name="Garlena R.A."/>
            <person name="Russell D.A."/>
            <person name="Pope W.H."/>
            <person name="Jacobs-Sera D."/>
            <person name="Hatfull G.F."/>
        </authorList>
    </citation>
    <scope>NUCLEOTIDE SEQUENCE [LARGE SCALE GENOMIC DNA]</scope>
</reference>
<organism evidence="1 2">
    <name type="scientific">Mycobacterium phage BirdsNest</name>
    <dbReference type="NCBI Taxonomy" id="2686231"/>
    <lineage>
        <taxon>Viruses</taxon>
        <taxon>Duplodnaviria</taxon>
        <taxon>Heunggongvirae</taxon>
        <taxon>Uroviricota</taxon>
        <taxon>Caudoviricetes</taxon>
        <taxon>Bclasvirinae</taxon>
        <taxon>Birdsnestvirus</taxon>
        <taxon>Birdsnestvirus birdsnest</taxon>
    </lineage>
</organism>
<dbReference type="KEGG" id="vg:60320901"/>
<sequence>MAFKDTAREFVISLIEDERTQAVAEKLVGQVITKYVTPILPAIVTAAVDKTMEHVRSIADVNEDGRVDVQDAGKAAHDVIDTLLPDFLKPFLPVWR</sequence>
<gene>
    <name evidence="1" type="primary">37</name>
    <name evidence="1" type="ORF">PBI_BIRDSNEST_37</name>
</gene>
<dbReference type="Proteomes" id="UP000463946">
    <property type="component" value="Segment"/>
</dbReference>
<dbReference type="GeneID" id="60320901"/>
<name>A0A6B9LJ59_9CAUD</name>
<proteinExistence type="predicted"/>
<evidence type="ECO:0000313" key="2">
    <source>
        <dbReference type="Proteomes" id="UP000463946"/>
    </source>
</evidence>